<evidence type="ECO:0000259" key="1">
    <source>
        <dbReference type="Pfam" id="PF08972"/>
    </source>
</evidence>
<evidence type="ECO:0000313" key="2">
    <source>
        <dbReference type="EMBL" id="MFD2181155.1"/>
    </source>
</evidence>
<protein>
    <submittedName>
        <fullName evidence="2">DUF1902 domain-containing protein</fullName>
    </submittedName>
</protein>
<dbReference type="EMBL" id="JBHUIW010000002">
    <property type="protein sequence ID" value="MFD2181155.1"/>
    <property type="molecule type" value="Genomic_DNA"/>
</dbReference>
<accession>A0ABW5AGC6</accession>
<dbReference type="InterPro" id="IPR035069">
    <property type="entry name" value="TTHA1013/TTHA0281-like"/>
</dbReference>
<proteinExistence type="predicted"/>
<feature type="domain" description="DUF1902" evidence="1">
    <location>
        <begin position="34"/>
        <end position="102"/>
    </location>
</feature>
<dbReference type="Pfam" id="PF08972">
    <property type="entry name" value="DUF1902"/>
    <property type="match status" value="1"/>
</dbReference>
<dbReference type="RefSeq" id="WP_378476345.1">
    <property type="nucleotide sequence ID" value="NZ_JBHUIW010000002.1"/>
</dbReference>
<dbReference type="InterPro" id="IPR015066">
    <property type="entry name" value="DUF1902"/>
</dbReference>
<dbReference type="Gene3D" id="3.30.2390.10">
    <property type="entry name" value="TTHA1013-like"/>
    <property type="match status" value="1"/>
</dbReference>
<name>A0ABW5AGC6_9BRAD</name>
<organism evidence="2 3">
    <name type="scientific">Rhodoplanes azumiensis</name>
    <dbReference type="NCBI Taxonomy" id="1897628"/>
    <lineage>
        <taxon>Bacteria</taxon>
        <taxon>Pseudomonadati</taxon>
        <taxon>Pseudomonadota</taxon>
        <taxon>Alphaproteobacteria</taxon>
        <taxon>Hyphomicrobiales</taxon>
        <taxon>Nitrobacteraceae</taxon>
        <taxon>Rhodoplanes</taxon>
    </lineage>
</organism>
<comment type="caution">
    <text evidence="2">The sequence shown here is derived from an EMBL/GenBank/DDBJ whole genome shotgun (WGS) entry which is preliminary data.</text>
</comment>
<dbReference type="Proteomes" id="UP001597314">
    <property type="component" value="Unassembled WGS sequence"/>
</dbReference>
<dbReference type="SUPFAM" id="SSF143100">
    <property type="entry name" value="TTHA1013/TTHA0281-like"/>
    <property type="match status" value="1"/>
</dbReference>
<sequence>MFQIGDSFSIAFPGPHPEHRFVSVGGSAMAEQTVKVTAGFDREARVWFVEESNLHGLNVEGATLEALIEKLPGAVVDLLEVEAAGEFGLETGDVPIEVVARAETHAHLGGIR</sequence>
<keyword evidence="3" id="KW-1185">Reference proteome</keyword>
<gene>
    <name evidence="2" type="ORF">ACFSOX_03240</name>
</gene>
<evidence type="ECO:0000313" key="3">
    <source>
        <dbReference type="Proteomes" id="UP001597314"/>
    </source>
</evidence>
<reference evidence="3" key="1">
    <citation type="journal article" date="2019" name="Int. J. Syst. Evol. Microbiol.">
        <title>The Global Catalogue of Microorganisms (GCM) 10K type strain sequencing project: providing services to taxonomists for standard genome sequencing and annotation.</title>
        <authorList>
            <consortium name="The Broad Institute Genomics Platform"/>
            <consortium name="The Broad Institute Genome Sequencing Center for Infectious Disease"/>
            <person name="Wu L."/>
            <person name="Ma J."/>
        </authorList>
    </citation>
    <scope>NUCLEOTIDE SEQUENCE [LARGE SCALE GENOMIC DNA]</scope>
    <source>
        <strain evidence="3">CGMCC 1.6774</strain>
    </source>
</reference>